<dbReference type="OrthoDB" id="46222at2157"/>
<feature type="transmembrane region" description="Helical" evidence="3">
    <location>
        <begin position="316"/>
        <end position="338"/>
    </location>
</feature>
<dbReference type="RefSeq" id="WP_125671125.1">
    <property type="nucleotide sequence ID" value="NZ_RCOS01000073.1"/>
</dbReference>
<evidence type="ECO:0000256" key="3">
    <source>
        <dbReference type="SAM" id="Phobius"/>
    </source>
</evidence>
<organism evidence="4 5">
    <name type="scientific">Candidatus Methanodesulfokora washburnensis</name>
    <dbReference type="NCBI Taxonomy" id="2478471"/>
    <lineage>
        <taxon>Archaea</taxon>
        <taxon>Thermoproteota</taxon>
        <taxon>Candidatus Korarchaeia</taxon>
        <taxon>Candidatus Korarchaeia incertae sedis</taxon>
        <taxon>Candidatus Methanodesulfokora</taxon>
    </lineage>
</organism>
<dbReference type="EMBL" id="RCOS01000073">
    <property type="protein sequence ID" value="RSN75535.1"/>
    <property type="molecule type" value="Genomic_DNA"/>
</dbReference>
<sequence length="394" mass="44496">MKFLQTISLIILCLILFWILYHTPLMIAGSRNERRRAEKPGILPKISVIVPARDEGRVIERCIKSILNQDYPRDQIEVIVVSADDSTAEICRGFDGIKVIKEENPRGKPAALNLGLKFASGDIIAVFDADNVLDKDCLLKAAAYFQEGALAVQGKTGCLNKNQNILTTLVYLEQEAWQRLLLSGRDRFRLFVPFTGSCLFIKKELLEELGGWDESSLAEDVELSARLLLRNIKVTYANDVVSWQEAPSKLRTLVKQRVRWYRGYVETSIKYLSLLKRPSSAALDAEIFLLGPIFMALSLLGYVCWIASIIYPISDILLEILASFLGAVTAFSVTFSLVAFERSPDLGNIALIPLIYVYWMIQSSIAMKSILDFILRRPKAWRRTEKEGWSPINL</sequence>
<dbReference type="AlphaFoldDB" id="A0A429GNU1"/>
<dbReference type="SUPFAM" id="SSF53448">
    <property type="entry name" value="Nucleotide-diphospho-sugar transferases"/>
    <property type="match status" value="1"/>
</dbReference>
<gene>
    <name evidence="4" type="ORF">D6D85_06035</name>
</gene>
<keyword evidence="3" id="KW-1133">Transmembrane helix</keyword>
<dbReference type="Proteomes" id="UP000277582">
    <property type="component" value="Unassembled WGS sequence"/>
</dbReference>
<dbReference type="CDD" id="cd06423">
    <property type="entry name" value="CESA_like"/>
    <property type="match status" value="1"/>
</dbReference>
<feature type="transmembrane region" description="Helical" evidence="3">
    <location>
        <begin position="287"/>
        <end position="310"/>
    </location>
</feature>
<evidence type="ECO:0000256" key="2">
    <source>
        <dbReference type="ARBA" id="ARBA00022679"/>
    </source>
</evidence>
<evidence type="ECO:0000313" key="4">
    <source>
        <dbReference type="EMBL" id="RSN75535.1"/>
    </source>
</evidence>
<keyword evidence="3" id="KW-0812">Transmembrane</keyword>
<dbReference type="Pfam" id="PF13641">
    <property type="entry name" value="Glyco_tranf_2_3"/>
    <property type="match status" value="1"/>
</dbReference>
<dbReference type="GO" id="GO:0016757">
    <property type="term" value="F:glycosyltransferase activity"/>
    <property type="evidence" value="ECO:0007669"/>
    <property type="project" value="UniProtKB-KW"/>
</dbReference>
<dbReference type="PANTHER" id="PTHR43630">
    <property type="entry name" value="POLY-BETA-1,6-N-ACETYL-D-GLUCOSAMINE SYNTHASE"/>
    <property type="match status" value="1"/>
</dbReference>
<accession>A0A429GNU1</accession>
<keyword evidence="2 4" id="KW-0808">Transferase</keyword>
<reference evidence="4 5" key="1">
    <citation type="submission" date="2018-10" db="EMBL/GenBank/DDBJ databases">
        <title>Co-occurring genomic capacity for anaerobic methane metabolism and dissimilatory sulfite reduction discovered in the Korarchaeota.</title>
        <authorList>
            <person name="Mckay L.J."/>
            <person name="Dlakic M."/>
            <person name="Fields M.W."/>
            <person name="Delmont T.O."/>
            <person name="Eren A.M."/>
            <person name="Jay Z.J."/>
            <person name="Klingelsmith K.B."/>
            <person name="Rusch D.B."/>
            <person name="Inskeep W.P."/>
        </authorList>
    </citation>
    <scope>NUCLEOTIDE SEQUENCE [LARGE SCALE GENOMIC DNA]</scope>
    <source>
        <strain evidence="4 5">MDKW</strain>
    </source>
</reference>
<feature type="transmembrane region" description="Helical" evidence="3">
    <location>
        <begin position="350"/>
        <end position="371"/>
    </location>
</feature>
<evidence type="ECO:0000256" key="1">
    <source>
        <dbReference type="ARBA" id="ARBA00022676"/>
    </source>
</evidence>
<dbReference type="PANTHER" id="PTHR43630:SF1">
    <property type="entry name" value="POLY-BETA-1,6-N-ACETYL-D-GLUCOSAMINE SYNTHASE"/>
    <property type="match status" value="1"/>
</dbReference>
<evidence type="ECO:0000313" key="5">
    <source>
        <dbReference type="Proteomes" id="UP000277582"/>
    </source>
</evidence>
<keyword evidence="5" id="KW-1185">Reference proteome</keyword>
<dbReference type="InterPro" id="IPR029044">
    <property type="entry name" value="Nucleotide-diphossugar_trans"/>
</dbReference>
<keyword evidence="1" id="KW-0328">Glycosyltransferase</keyword>
<feature type="transmembrane region" description="Helical" evidence="3">
    <location>
        <begin position="6"/>
        <end position="29"/>
    </location>
</feature>
<comment type="caution">
    <text evidence="4">The sequence shown here is derived from an EMBL/GenBank/DDBJ whole genome shotgun (WGS) entry which is preliminary data.</text>
</comment>
<keyword evidence="3" id="KW-0472">Membrane</keyword>
<proteinExistence type="predicted"/>
<protein>
    <submittedName>
        <fullName evidence="4">Glycosyltransferase family 2 protein</fullName>
    </submittedName>
</protein>
<dbReference type="Gene3D" id="3.90.550.10">
    <property type="entry name" value="Spore Coat Polysaccharide Biosynthesis Protein SpsA, Chain A"/>
    <property type="match status" value="1"/>
</dbReference>
<name>A0A429GNU1_9CREN</name>